<evidence type="ECO:0000313" key="2">
    <source>
        <dbReference type="EMBL" id="NEC58767.1"/>
    </source>
</evidence>
<sequence>MTGSAAIIVIGDEVLEGSTTDTNSSWLCRQVSGRGSRVVQVCAVPDDRERICAALTDSFSLGANLVLTSGGLGPTRDDLTAAAIAGYAGVPVRLNEPARELVEQRYAELARAEAAEAVPSDETLRARTKMALLPEGAEAVPNEIGVAPAIHLVVAAGCILALPGVPGELKYIVTHRGGHILQRRLGIGHLRCATIVTSTQEEASLAGALHDFDSCGIGDVYLKSRARKFGRNVRVTVTLSVRGTDPGQVEHLLEHALTLFGKTLSRRGIEVTEVTFDHPEPMHHEGRT</sequence>
<dbReference type="CDD" id="cd00885">
    <property type="entry name" value="cinA"/>
    <property type="match status" value="1"/>
</dbReference>
<dbReference type="RefSeq" id="WP_067588533.1">
    <property type="nucleotide sequence ID" value="NZ_JAAGNC010000126.1"/>
</dbReference>
<feature type="domain" description="MoaB/Mog" evidence="1">
    <location>
        <begin position="6"/>
        <end position="184"/>
    </location>
</feature>
<dbReference type="Gene3D" id="3.40.980.10">
    <property type="entry name" value="MoaB/Mog-like domain"/>
    <property type="match status" value="1"/>
</dbReference>
<dbReference type="SMART" id="SM00852">
    <property type="entry name" value="MoCF_biosynth"/>
    <property type="match status" value="1"/>
</dbReference>
<evidence type="ECO:0000259" key="1">
    <source>
        <dbReference type="SMART" id="SM00852"/>
    </source>
</evidence>
<organism evidence="2 3">
    <name type="scientific">Amycolatopsis rubida</name>
    <dbReference type="NCBI Taxonomy" id="112413"/>
    <lineage>
        <taxon>Bacteria</taxon>
        <taxon>Bacillati</taxon>
        <taxon>Actinomycetota</taxon>
        <taxon>Actinomycetes</taxon>
        <taxon>Pseudonocardiales</taxon>
        <taxon>Pseudonocardiaceae</taxon>
        <taxon>Amycolatopsis</taxon>
    </lineage>
</organism>
<dbReference type="EMBL" id="JAAGNC010000126">
    <property type="protein sequence ID" value="NEC58767.1"/>
    <property type="molecule type" value="Genomic_DNA"/>
</dbReference>
<protein>
    <submittedName>
        <fullName evidence="2">Competence/damage-inducible protein A</fullName>
    </submittedName>
</protein>
<name>A0ABX0BX24_9PSEU</name>
<reference evidence="2 3" key="1">
    <citation type="submission" date="2020-01" db="EMBL/GenBank/DDBJ databases">
        <title>Insect and environment-associated Actinomycetes.</title>
        <authorList>
            <person name="Currrie C."/>
            <person name="Chevrette M."/>
            <person name="Carlson C."/>
            <person name="Stubbendieck R."/>
            <person name="Wendt-Pienkowski E."/>
        </authorList>
    </citation>
    <scope>NUCLEOTIDE SEQUENCE [LARGE SCALE GENOMIC DNA]</scope>
    <source>
        <strain evidence="2 3">SID8386</strain>
    </source>
</reference>
<keyword evidence="3" id="KW-1185">Reference proteome</keyword>
<evidence type="ECO:0000313" key="3">
    <source>
        <dbReference type="Proteomes" id="UP000470404"/>
    </source>
</evidence>
<dbReference type="PANTHER" id="PTHR13939:SF0">
    <property type="entry name" value="NMN AMIDOHYDROLASE-LIKE PROTEIN YFAY"/>
    <property type="match status" value="1"/>
</dbReference>
<proteinExistence type="predicted"/>
<dbReference type="Proteomes" id="UP000470404">
    <property type="component" value="Unassembled WGS sequence"/>
</dbReference>
<dbReference type="InterPro" id="IPR036425">
    <property type="entry name" value="MoaB/Mog-like_dom_sf"/>
</dbReference>
<gene>
    <name evidence="2" type="ORF">G3I59_24980</name>
</gene>
<dbReference type="InterPro" id="IPR001453">
    <property type="entry name" value="MoaB/Mog_dom"/>
</dbReference>
<dbReference type="Pfam" id="PF00994">
    <property type="entry name" value="MoCF_biosynth"/>
    <property type="match status" value="1"/>
</dbReference>
<dbReference type="PANTHER" id="PTHR13939">
    <property type="entry name" value="NICOTINAMIDE-NUCLEOTIDE AMIDOHYDROLASE PNCC"/>
    <property type="match status" value="1"/>
</dbReference>
<dbReference type="InterPro" id="IPR050101">
    <property type="entry name" value="CinA"/>
</dbReference>
<dbReference type="SUPFAM" id="SSF53218">
    <property type="entry name" value="Molybdenum cofactor biosynthesis proteins"/>
    <property type="match status" value="1"/>
</dbReference>
<accession>A0ABX0BX24</accession>
<comment type="caution">
    <text evidence="2">The sequence shown here is derived from an EMBL/GenBank/DDBJ whole genome shotgun (WGS) entry which is preliminary data.</text>
</comment>